<evidence type="ECO:0000313" key="1">
    <source>
        <dbReference type="EMBL" id="CAG8805230.1"/>
    </source>
</evidence>
<feature type="non-terminal residue" evidence="1">
    <location>
        <position position="79"/>
    </location>
</feature>
<dbReference type="Proteomes" id="UP000789920">
    <property type="component" value="Unassembled WGS sequence"/>
</dbReference>
<evidence type="ECO:0000313" key="2">
    <source>
        <dbReference type="Proteomes" id="UP000789920"/>
    </source>
</evidence>
<name>A0ACA9RQ06_9GLOM</name>
<gene>
    <name evidence="1" type="ORF">RPERSI_LOCUS21885</name>
</gene>
<organism evidence="1 2">
    <name type="scientific">Racocetra persica</name>
    <dbReference type="NCBI Taxonomy" id="160502"/>
    <lineage>
        <taxon>Eukaryota</taxon>
        <taxon>Fungi</taxon>
        <taxon>Fungi incertae sedis</taxon>
        <taxon>Mucoromycota</taxon>
        <taxon>Glomeromycotina</taxon>
        <taxon>Glomeromycetes</taxon>
        <taxon>Diversisporales</taxon>
        <taxon>Gigasporaceae</taxon>
        <taxon>Racocetra</taxon>
    </lineage>
</organism>
<proteinExistence type="predicted"/>
<dbReference type="EMBL" id="CAJVQC010065184">
    <property type="protein sequence ID" value="CAG8805230.1"/>
    <property type="molecule type" value="Genomic_DNA"/>
</dbReference>
<protein>
    <submittedName>
        <fullName evidence="1">16617_t:CDS:1</fullName>
    </submittedName>
</protein>
<feature type="non-terminal residue" evidence="1">
    <location>
        <position position="1"/>
    </location>
</feature>
<accession>A0ACA9RQ06</accession>
<reference evidence="1" key="1">
    <citation type="submission" date="2021-06" db="EMBL/GenBank/DDBJ databases">
        <authorList>
            <person name="Kallberg Y."/>
            <person name="Tangrot J."/>
            <person name="Rosling A."/>
        </authorList>
    </citation>
    <scope>NUCLEOTIDE SEQUENCE</scope>
    <source>
        <strain evidence="1">MA461A</strain>
    </source>
</reference>
<sequence length="79" mass="9407">INNESFLYLNTEHTSFPSWVIENTENDEISSDIDDSENDRSEFIYNMHDLKEAVSFKFRNEEIDDLVKFSIKIKIEEDL</sequence>
<keyword evidence="2" id="KW-1185">Reference proteome</keyword>
<comment type="caution">
    <text evidence="1">The sequence shown here is derived from an EMBL/GenBank/DDBJ whole genome shotgun (WGS) entry which is preliminary data.</text>
</comment>